<keyword evidence="2" id="KW-1133">Transmembrane helix</keyword>
<dbReference type="RefSeq" id="WP_070598381.1">
    <property type="nucleotide sequence ID" value="NZ_JASOKO010000002.1"/>
</dbReference>
<feature type="compositionally biased region" description="Polar residues" evidence="1">
    <location>
        <begin position="58"/>
        <end position="77"/>
    </location>
</feature>
<evidence type="ECO:0000313" key="3">
    <source>
        <dbReference type="EMBL" id="RAV77984.1"/>
    </source>
</evidence>
<sequence length="225" mass="25643">MNDKNKKLKNNQFIGEDGKVYQTVQVKPWYKKWYIWTIIILGILFLLALVPVDHSNGNQSESASHVSSQETQGARSTESGENKKTIRKANEEVILENADGNKASLTIKSASVNPDSIPNYMHHSDYFDSSRMVVIDFSYKNYDLPKNFVVNTHDLQVYDEEGHALERISKQTGYDEIAPGRSADSQVYFMYPDKEHKPKKIQIDYVPTNSTKHSPVATIEVEVKQ</sequence>
<evidence type="ECO:0000256" key="1">
    <source>
        <dbReference type="SAM" id="MobiDB-lite"/>
    </source>
</evidence>
<dbReference type="AlphaFoldDB" id="A0A2I1L769"/>
<accession>A0A2I1L769</accession>
<comment type="caution">
    <text evidence="3">The sequence shown here is derived from an EMBL/GenBank/DDBJ whole genome shotgun (WGS) entry which is preliminary data.</text>
</comment>
<evidence type="ECO:0000256" key="2">
    <source>
        <dbReference type="SAM" id="Phobius"/>
    </source>
</evidence>
<protein>
    <submittedName>
        <fullName evidence="3">Uncharacterized protein</fullName>
    </submittedName>
</protein>
<gene>
    <name evidence="3" type="ORF">DBT54_07825</name>
</gene>
<reference evidence="3 4" key="1">
    <citation type="submission" date="2018-04" db="EMBL/GenBank/DDBJ databases">
        <title>Aerococcus urinae genomes.</title>
        <authorList>
            <person name="Hilt E."/>
            <person name="Gilbert N.M."/>
            <person name="Thomas-White K."/>
            <person name="Putonti C."/>
            <person name="Lewis A.L."/>
            <person name="Visck K.L."/>
            <person name="Wolfe A.J."/>
        </authorList>
    </citation>
    <scope>NUCLEOTIDE SEQUENCE [LARGE SCALE GENOMIC DNA]</scope>
    <source>
        <strain evidence="3 4">UMB7480</strain>
    </source>
</reference>
<proteinExistence type="predicted"/>
<feature type="transmembrane region" description="Helical" evidence="2">
    <location>
        <begin position="33"/>
        <end position="52"/>
    </location>
</feature>
<evidence type="ECO:0000313" key="4">
    <source>
        <dbReference type="Proteomes" id="UP000251923"/>
    </source>
</evidence>
<keyword evidence="2" id="KW-0812">Transmembrane</keyword>
<feature type="region of interest" description="Disordered" evidence="1">
    <location>
        <begin position="58"/>
        <end position="86"/>
    </location>
</feature>
<name>A0A2I1L769_9LACT</name>
<keyword evidence="2" id="KW-0472">Membrane</keyword>
<dbReference type="Proteomes" id="UP000251923">
    <property type="component" value="Unassembled WGS sequence"/>
</dbReference>
<dbReference type="EMBL" id="QMHM01000017">
    <property type="protein sequence ID" value="RAV77984.1"/>
    <property type="molecule type" value="Genomic_DNA"/>
</dbReference>
<organism evidence="3 4">
    <name type="scientific">Aerococcus urinae</name>
    <dbReference type="NCBI Taxonomy" id="1376"/>
    <lineage>
        <taxon>Bacteria</taxon>
        <taxon>Bacillati</taxon>
        <taxon>Bacillota</taxon>
        <taxon>Bacilli</taxon>
        <taxon>Lactobacillales</taxon>
        <taxon>Aerococcaceae</taxon>
        <taxon>Aerococcus</taxon>
    </lineage>
</organism>